<keyword evidence="7 14" id="KW-0418">Kinase</keyword>
<dbReference type="SMART" id="SM00388">
    <property type="entry name" value="HisKA"/>
    <property type="match status" value="1"/>
</dbReference>
<name>A0A380QMZ5_YERRU</name>
<evidence type="ECO:0000259" key="13">
    <source>
        <dbReference type="PROSITE" id="PS50885"/>
    </source>
</evidence>
<dbReference type="InterPro" id="IPR003660">
    <property type="entry name" value="HAMP_dom"/>
</dbReference>
<dbReference type="Pfam" id="PF02518">
    <property type="entry name" value="HATPase_c"/>
    <property type="match status" value="1"/>
</dbReference>
<dbReference type="Gene3D" id="1.10.287.130">
    <property type="match status" value="1"/>
</dbReference>
<proteinExistence type="predicted"/>
<evidence type="ECO:0000256" key="8">
    <source>
        <dbReference type="ARBA" id="ARBA00022840"/>
    </source>
</evidence>
<dbReference type="NCBIfam" id="NF047794">
    <property type="entry name" value="HisKinPtgB"/>
    <property type="match status" value="1"/>
</dbReference>
<evidence type="ECO:0000256" key="3">
    <source>
        <dbReference type="ARBA" id="ARBA00012438"/>
    </source>
</evidence>
<evidence type="ECO:0000256" key="10">
    <source>
        <dbReference type="SAM" id="Coils"/>
    </source>
</evidence>
<keyword evidence="11" id="KW-1133">Transmembrane helix</keyword>
<keyword evidence="6" id="KW-0547">Nucleotide-binding</keyword>
<dbReference type="InterPro" id="IPR036097">
    <property type="entry name" value="HisK_dim/P_sf"/>
</dbReference>
<protein>
    <recommendedName>
        <fullName evidence="3">histidine kinase</fullName>
        <ecNumber evidence="3">2.7.13.3</ecNumber>
    </recommendedName>
</protein>
<keyword evidence="11" id="KW-0472">Membrane</keyword>
<dbReference type="PROSITE" id="PS50109">
    <property type="entry name" value="HIS_KIN"/>
    <property type="match status" value="1"/>
</dbReference>
<evidence type="ECO:0000256" key="9">
    <source>
        <dbReference type="ARBA" id="ARBA00023012"/>
    </source>
</evidence>
<dbReference type="STRING" id="29486.UGYR_14445"/>
<sequence>MNPLFYRITISSILRWAFAFGAILTLFVSAVSLYSWHVQSQQIRYALDDYFPKIQASFQLEENLNALIQELNEFQHAPNTTARIQMRDQIAHRLDTIGAASQRLTSDNQRQLAATLARSRELLSRLDGALYSNFLAKEKVTEIIARINWLHDDFNNELTSLSQDISWQQGSLIDQLTQKNSQDKNRQLQTTLRNVQDELQLVYALAHIETQVVDDLREQLANPNIDNLNNHISYLRYLKQTAESNMQSLARHPSTITLRQTIDELLNLGIAEQKMPAIMQERAEALTLLEQTLSAKEQTLSRFRSQIENQLGSSHQQLQTFNQRLGDIMSISGLLIIVATLLALLFAFILNHFYIRSRLIKRFTLLNQSVARLGCGELNTTIPVYGGDELGRIAELLRRTISQINQQKNQLKQEIDERRSIENDLRTAQDELIQAAKLAVVGQTMTTLAHEVNQPLNAMSLYLFSSEKALKNGDHHQLETNLDKMRGLILRIVNIIKQLRQFSRRSDADQQRQPIDLNASLDAAWDLLALRHRPLHAQIRKPENLPLVYGDDIRIQQVLVNLLTNALEACTLKPPVIEITTEQQTNNFSLILSDNGQGWPLALADRLLKPFTTSKSVGLGIGLSISQSIMEQCGGELRIASTLNRHGMVILQFRSVNHANQ</sequence>
<dbReference type="Gene3D" id="6.10.340.10">
    <property type="match status" value="1"/>
</dbReference>
<dbReference type="InterPro" id="IPR004358">
    <property type="entry name" value="Sig_transdc_His_kin-like_C"/>
</dbReference>
<keyword evidence="10" id="KW-0175">Coiled coil</keyword>
<dbReference type="PANTHER" id="PTHR43065">
    <property type="entry name" value="SENSOR HISTIDINE KINASE"/>
    <property type="match status" value="1"/>
</dbReference>
<evidence type="ECO:0000256" key="11">
    <source>
        <dbReference type="SAM" id="Phobius"/>
    </source>
</evidence>
<evidence type="ECO:0000256" key="4">
    <source>
        <dbReference type="ARBA" id="ARBA00022553"/>
    </source>
</evidence>
<dbReference type="SMART" id="SM00304">
    <property type="entry name" value="HAMP"/>
    <property type="match status" value="1"/>
</dbReference>
<dbReference type="InterPro" id="IPR003594">
    <property type="entry name" value="HATPase_dom"/>
</dbReference>
<evidence type="ECO:0000256" key="6">
    <source>
        <dbReference type="ARBA" id="ARBA00022741"/>
    </source>
</evidence>
<dbReference type="PANTHER" id="PTHR43065:SF16">
    <property type="entry name" value="SENSORY HISTIDINE KINASE_PHOSPHATASE NTRB"/>
    <property type="match status" value="1"/>
</dbReference>
<dbReference type="GO" id="GO:0000155">
    <property type="term" value="F:phosphorelay sensor kinase activity"/>
    <property type="evidence" value="ECO:0007669"/>
    <property type="project" value="InterPro"/>
</dbReference>
<evidence type="ECO:0000256" key="7">
    <source>
        <dbReference type="ARBA" id="ARBA00022777"/>
    </source>
</evidence>
<dbReference type="CDD" id="cd00082">
    <property type="entry name" value="HisKA"/>
    <property type="match status" value="1"/>
</dbReference>
<gene>
    <name evidence="14" type="primary">pgtB</name>
    <name evidence="14" type="ORF">NCTC10476_01191</name>
</gene>
<evidence type="ECO:0000256" key="2">
    <source>
        <dbReference type="ARBA" id="ARBA00004370"/>
    </source>
</evidence>
<evidence type="ECO:0000259" key="12">
    <source>
        <dbReference type="PROSITE" id="PS50109"/>
    </source>
</evidence>
<dbReference type="CDD" id="cd00075">
    <property type="entry name" value="HATPase"/>
    <property type="match status" value="1"/>
</dbReference>
<accession>A0A380QMZ5</accession>
<dbReference type="RefSeq" id="WP_038243700.1">
    <property type="nucleotide sequence ID" value="NZ_CABIHT010000026.1"/>
</dbReference>
<dbReference type="InterPro" id="IPR003661">
    <property type="entry name" value="HisK_dim/P_dom"/>
</dbReference>
<dbReference type="InterPro" id="IPR017116">
    <property type="entry name" value="Sig_transdc_His_kinase_PgtB"/>
</dbReference>
<feature type="domain" description="HAMP" evidence="13">
    <location>
        <begin position="357"/>
        <end position="409"/>
    </location>
</feature>
<dbReference type="Pfam" id="PF00512">
    <property type="entry name" value="HisKA"/>
    <property type="match status" value="1"/>
</dbReference>
<dbReference type="GeneID" id="66878667"/>
<evidence type="ECO:0000256" key="1">
    <source>
        <dbReference type="ARBA" id="ARBA00000085"/>
    </source>
</evidence>
<dbReference type="KEGG" id="yrb:UGYR_14445"/>
<dbReference type="Gene3D" id="3.30.565.10">
    <property type="entry name" value="Histidine kinase-like ATPase, C-terminal domain"/>
    <property type="match status" value="1"/>
</dbReference>
<dbReference type="InterPro" id="IPR036890">
    <property type="entry name" value="HATPase_C_sf"/>
</dbReference>
<dbReference type="InterPro" id="IPR005467">
    <property type="entry name" value="His_kinase_dom"/>
</dbReference>
<feature type="transmembrane region" description="Helical" evidence="11">
    <location>
        <begin position="328"/>
        <end position="354"/>
    </location>
</feature>
<dbReference type="EMBL" id="UHJG01000001">
    <property type="protein sequence ID" value="SUP99933.1"/>
    <property type="molecule type" value="Genomic_DNA"/>
</dbReference>
<comment type="subcellular location">
    <subcellularLocation>
        <location evidence="2">Membrane</location>
    </subcellularLocation>
</comment>
<comment type="catalytic activity">
    <reaction evidence="1">
        <text>ATP + protein L-histidine = ADP + protein N-phospho-L-histidine.</text>
        <dbReference type="EC" id="2.7.13.3"/>
    </reaction>
</comment>
<dbReference type="AlphaFoldDB" id="A0A380QMZ5"/>
<dbReference type="GO" id="GO:0005524">
    <property type="term" value="F:ATP binding"/>
    <property type="evidence" value="ECO:0007669"/>
    <property type="project" value="UniProtKB-KW"/>
</dbReference>
<dbReference type="SUPFAM" id="SSF47384">
    <property type="entry name" value="Homodimeric domain of signal transducing histidine kinase"/>
    <property type="match status" value="1"/>
</dbReference>
<feature type="domain" description="Histidine kinase" evidence="12">
    <location>
        <begin position="447"/>
        <end position="657"/>
    </location>
</feature>
<evidence type="ECO:0000313" key="14">
    <source>
        <dbReference type="EMBL" id="SUP99933.1"/>
    </source>
</evidence>
<reference evidence="14 15" key="1">
    <citation type="submission" date="2018-06" db="EMBL/GenBank/DDBJ databases">
        <authorList>
            <consortium name="Pathogen Informatics"/>
            <person name="Doyle S."/>
        </authorList>
    </citation>
    <scope>NUCLEOTIDE SEQUENCE [LARGE SCALE GENOMIC DNA]</scope>
    <source>
        <strain evidence="14 15">NCTC10476</strain>
    </source>
</reference>
<dbReference type="SMART" id="SM00387">
    <property type="entry name" value="HATPase_c"/>
    <property type="match status" value="1"/>
</dbReference>
<feature type="transmembrane region" description="Helical" evidence="11">
    <location>
        <begin position="12"/>
        <end position="36"/>
    </location>
</feature>
<dbReference type="GO" id="GO:0016020">
    <property type="term" value="C:membrane"/>
    <property type="evidence" value="ECO:0007669"/>
    <property type="project" value="UniProtKB-SubCell"/>
</dbReference>
<dbReference type="PROSITE" id="PS50885">
    <property type="entry name" value="HAMP"/>
    <property type="match status" value="1"/>
</dbReference>
<feature type="coiled-coil region" evidence="10">
    <location>
        <begin position="394"/>
        <end position="438"/>
    </location>
</feature>
<dbReference type="SUPFAM" id="SSF55874">
    <property type="entry name" value="ATPase domain of HSP90 chaperone/DNA topoisomerase II/histidine kinase"/>
    <property type="match status" value="1"/>
</dbReference>
<dbReference type="PIRSF" id="PIRSF037119">
    <property type="entry name" value="STHK_PgtB"/>
    <property type="match status" value="1"/>
</dbReference>
<dbReference type="EC" id="2.7.13.3" evidence="3"/>
<evidence type="ECO:0000313" key="15">
    <source>
        <dbReference type="Proteomes" id="UP000255169"/>
    </source>
</evidence>
<keyword evidence="9" id="KW-0902">Two-component regulatory system</keyword>
<organism evidence="14 15">
    <name type="scientific">Yersinia ruckeri</name>
    <dbReference type="NCBI Taxonomy" id="29486"/>
    <lineage>
        <taxon>Bacteria</taxon>
        <taxon>Pseudomonadati</taxon>
        <taxon>Pseudomonadota</taxon>
        <taxon>Gammaproteobacteria</taxon>
        <taxon>Enterobacterales</taxon>
        <taxon>Yersiniaceae</taxon>
        <taxon>Yersinia</taxon>
    </lineage>
</organism>
<dbReference type="PRINTS" id="PR00344">
    <property type="entry name" value="BCTRLSENSOR"/>
</dbReference>
<keyword evidence="8" id="KW-0067">ATP-binding</keyword>
<keyword evidence="4" id="KW-0597">Phosphoprotein</keyword>
<keyword evidence="5 14" id="KW-0808">Transferase</keyword>
<keyword evidence="15" id="KW-1185">Reference proteome</keyword>
<keyword evidence="11" id="KW-0812">Transmembrane</keyword>
<dbReference type="Proteomes" id="UP000255169">
    <property type="component" value="Unassembled WGS sequence"/>
</dbReference>
<evidence type="ECO:0000256" key="5">
    <source>
        <dbReference type="ARBA" id="ARBA00022679"/>
    </source>
</evidence>